<comment type="similarity">
    <text evidence="1">Belongs to the metallophosphoesterase superfamily. YfcE family.</text>
</comment>
<evidence type="ECO:0000313" key="4">
    <source>
        <dbReference type="Proteomes" id="UP000576480"/>
    </source>
</evidence>
<accession>A0A6V8PRW4</accession>
<protein>
    <submittedName>
        <fullName evidence="3">Protein phosphatase</fullName>
    </submittedName>
</protein>
<dbReference type="CDD" id="cd00838">
    <property type="entry name" value="MPP_superfamily"/>
    <property type="match status" value="1"/>
</dbReference>
<dbReference type="AlphaFoldDB" id="A0A6V8PRW4"/>
<name>A0A6V8PRW4_9ACTN</name>
<dbReference type="SUPFAM" id="SSF56300">
    <property type="entry name" value="Metallo-dependent phosphatases"/>
    <property type="match status" value="1"/>
</dbReference>
<dbReference type="Gene3D" id="3.60.21.10">
    <property type="match status" value="1"/>
</dbReference>
<feature type="non-terminal residue" evidence="3">
    <location>
        <position position="59"/>
    </location>
</feature>
<dbReference type="GO" id="GO:0005737">
    <property type="term" value="C:cytoplasm"/>
    <property type="evidence" value="ECO:0007669"/>
    <property type="project" value="TreeGrafter"/>
</dbReference>
<feature type="domain" description="Calcineurin-like phosphoesterase" evidence="2">
    <location>
        <begin position="1"/>
        <end position="45"/>
    </location>
</feature>
<dbReference type="RefSeq" id="WP_176229984.1">
    <property type="nucleotide sequence ID" value="NZ_BLSB01000091.1"/>
</dbReference>
<proteinExistence type="inferred from homology"/>
<comment type="caution">
    <text evidence="3">The sequence shown here is derived from an EMBL/GenBank/DDBJ whole genome shotgun (WGS) entry which is preliminary data.</text>
</comment>
<dbReference type="EMBL" id="BLSB01000091">
    <property type="protein sequence ID" value="GFP35375.1"/>
    <property type="molecule type" value="Genomic_DNA"/>
</dbReference>
<dbReference type="InterPro" id="IPR024654">
    <property type="entry name" value="Calcineurin-like_PHP_lpxH"/>
</dbReference>
<evidence type="ECO:0000259" key="2">
    <source>
        <dbReference type="Pfam" id="PF12850"/>
    </source>
</evidence>
<dbReference type="InterPro" id="IPR029052">
    <property type="entry name" value="Metallo-depent_PP-like"/>
</dbReference>
<evidence type="ECO:0000256" key="1">
    <source>
        <dbReference type="ARBA" id="ARBA00008950"/>
    </source>
</evidence>
<organism evidence="3 4">
    <name type="scientific">Candidatus Hakubella thermalkaliphila</name>
    <dbReference type="NCBI Taxonomy" id="2754717"/>
    <lineage>
        <taxon>Bacteria</taxon>
        <taxon>Bacillati</taxon>
        <taxon>Actinomycetota</taxon>
        <taxon>Actinomycetota incertae sedis</taxon>
        <taxon>Candidatus Hakubellales</taxon>
        <taxon>Candidatus Hakubellaceae</taxon>
        <taxon>Candidatus Hakubella</taxon>
    </lineage>
</organism>
<gene>
    <name evidence="3" type="ORF">HKBW3S43_01167</name>
</gene>
<dbReference type="GO" id="GO:0016791">
    <property type="term" value="F:phosphatase activity"/>
    <property type="evidence" value="ECO:0007669"/>
    <property type="project" value="TreeGrafter"/>
</dbReference>
<dbReference type="InterPro" id="IPR050126">
    <property type="entry name" value="Ap4A_hydrolase"/>
</dbReference>
<dbReference type="Pfam" id="PF12850">
    <property type="entry name" value="Metallophos_2"/>
    <property type="match status" value="1"/>
</dbReference>
<sequence length="59" mass="6618">MKYAIISDIHSNLEALEEVLREIDEGGVERILCLGDIVGYNANPNECIELVRERDVACI</sequence>
<evidence type="ECO:0000313" key="3">
    <source>
        <dbReference type="EMBL" id="GFP35375.1"/>
    </source>
</evidence>
<dbReference type="Proteomes" id="UP000576480">
    <property type="component" value="Unassembled WGS sequence"/>
</dbReference>
<reference evidence="3 4" key="1">
    <citation type="journal article" date="2020" name="Front. Microbiol.">
        <title>Single-cell genomics of novel Actinobacteria with the Wood-Ljungdahl pathway discovered in a serpentinizing system.</title>
        <authorList>
            <person name="Merino N."/>
            <person name="Kawai M."/>
            <person name="Boyd E.S."/>
            <person name="Colman D.R."/>
            <person name="McGlynn S.E."/>
            <person name="Nealson K.H."/>
            <person name="Kurokawa K."/>
            <person name="Hongoh Y."/>
        </authorList>
    </citation>
    <scope>NUCLEOTIDE SEQUENCE [LARGE SCALE GENOMIC DNA]</scope>
    <source>
        <strain evidence="3 4">S43</strain>
    </source>
</reference>
<dbReference type="PANTHER" id="PTHR42850">
    <property type="entry name" value="METALLOPHOSPHOESTERASE"/>
    <property type="match status" value="1"/>
</dbReference>
<dbReference type="PANTHER" id="PTHR42850:SF2">
    <property type="entry name" value="BLL5683 PROTEIN"/>
    <property type="match status" value="1"/>
</dbReference>